<gene>
    <name evidence="2" type="ORF">BOTBODRAFT_35298</name>
</gene>
<evidence type="ECO:0000313" key="2">
    <source>
        <dbReference type="EMBL" id="KDQ11410.1"/>
    </source>
</evidence>
<dbReference type="Proteomes" id="UP000027195">
    <property type="component" value="Unassembled WGS sequence"/>
</dbReference>
<dbReference type="InParanoid" id="A0A067M9P5"/>
<feature type="non-terminal residue" evidence="2">
    <location>
        <position position="123"/>
    </location>
</feature>
<dbReference type="AlphaFoldDB" id="A0A067M9P5"/>
<feature type="transmembrane region" description="Helical" evidence="1">
    <location>
        <begin position="74"/>
        <end position="103"/>
    </location>
</feature>
<reference evidence="3" key="1">
    <citation type="journal article" date="2014" name="Proc. Natl. Acad. Sci. U.S.A.">
        <title>Extensive sampling of basidiomycete genomes demonstrates inadequacy of the white-rot/brown-rot paradigm for wood decay fungi.</title>
        <authorList>
            <person name="Riley R."/>
            <person name="Salamov A.A."/>
            <person name="Brown D.W."/>
            <person name="Nagy L.G."/>
            <person name="Floudas D."/>
            <person name="Held B.W."/>
            <person name="Levasseur A."/>
            <person name="Lombard V."/>
            <person name="Morin E."/>
            <person name="Otillar R."/>
            <person name="Lindquist E.A."/>
            <person name="Sun H."/>
            <person name="LaButti K.M."/>
            <person name="Schmutz J."/>
            <person name="Jabbour D."/>
            <person name="Luo H."/>
            <person name="Baker S.E."/>
            <person name="Pisabarro A.G."/>
            <person name="Walton J.D."/>
            <person name="Blanchette R.A."/>
            <person name="Henrissat B."/>
            <person name="Martin F."/>
            <person name="Cullen D."/>
            <person name="Hibbett D.S."/>
            <person name="Grigoriev I.V."/>
        </authorList>
    </citation>
    <scope>NUCLEOTIDE SEQUENCE [LARGE SCALE GENOMIC DNA]</scope>
    <source>
        <strain evidence="3">FD-172 SS1</strain>
    </source>
</reference>
<proteinExistence type="predicted"/>
<keyword evidence="3" id="KW-1185">Reference proteome</keyword>
<accession>A0A067M9P5</accession>
<evidence type="ECO:0000313" key="3">
    <source>
        <dbReference type="Proteomes" id="UP000027195"/>
    </source>
</evidence>
<sequence length="123" mass="13921">MKHFISLPPHRGHTSPSAFLLMSYAYAHVRRGGPPASPPIVDSDDAEASMFNIQYVRVALACLRFDGIAAATDTSYMCIVILIIDIAMRVVCSFCYTLIIFMFRQPTSRPRIFIYHYRSATRN</sequence>
<keyword evidence="1" id="KW-0812">Transmembrane</keyword>
<evidence type="ECO:0000256" key="1">
    <source>
        <dbReference type="SAM" id="Phobius"/>
    </source>
</evidence>
<dbReference type="HOGENOM" id="CLU_2020649_0_0_1"/>
<keyword evidence="1" id="KW-0472">Membrane</keyword>
<protein>
    <submittedName>
        <fullName evidence="2">Uncharacterized protein</fullName>
    </submittedName>
</protein>
<name>A0A067M9P5_BOTB1</name>
<organism evidence="2 3">
    <name type="scientific">Botryobasidium botryosum (strain FD-172 SS1)</name>
    <dbReference type="NCBI Taxonomy" id="930990"/>
    <lineage>
        <taxon>Eukaryota</taxon>
        <taxon>Fungi</taxon>
        <taxon>Dikarya</taxon>
        <taxon>Basidiomycota</taxon>
        <taxon>Agaricomycotina</taxon>
        <taxon>Agaricomycetes</taxon>
        <taxon>Cantharellales</taxon>
        <taxon>Botryobasidiaceae</taxon>
        <taxon>Botryobasidium</taxon>
    </lineage>
</organism>
<dbReference type="EMBL" id="KL198058">
    <property type="protein sequence ID" value="KDQ11410.1"/>
    <property type="molecule type" value="Genomic_DNA"/>
</dbReference>
<keyword evidence="1" id="KW-1133">Transmembrane helix</keyword>